<dbReference type="EMBL" id="BKCJ010451087">
    <property type="protein sequence ID" value="GFA59067.1"/>
    <property type="molecule type" value="Genomic_DNA"/>
</dbReference>
<dbReference type="InterPro" id="IPR006544">
    <property type="entry name" value="P-type_TPase_V"/>
</dbReference>
<keyword evidence="4" id="KW-0067">ATP-binding</keyword>
<dbReference type="GO" id="GO:0046872">
    <property type="term" value="F:metal ion binding"/>
    <property type="evidence" value="ECO:0007669"/>
    <property type="project" value="UniProtKB-KW"/>
</dbReference>
<dbReference type="GO" id="GO:0005524">
    <property type="term" value="F:ATP binding"/>
    <property type="evidence" value="ECO:0007669"/>
    <property type="project" value="UniProtKB-KW"/>
</dbReference>
<keyword evidence="5" id="KW-0460">Magnesium</keyword>
<keyword evidence="7" id="KW-0472">Membrane</keyword>
<dbReference type="GO" id="GO:0015662">
    <property type="term" value="F:P-type ion transporter activity"/>
    <property type="evidence" value="ECO:0007669"/>
    <property type="project" value="TreeGrafter"/>
</dbReference>
<evidence type="ECO:0000313" key="8">
    <source>
        <dbReference type="EMBL" id="GFA59067.1"/>
    </source>
</evidence>
<dbReference type="PANTHER" id="PTHR45630">
    <property type="entry name" value="CATION-TRANSPORTING ATPASE-RELATED"/>
    <property type="match status" value="1"/>
</dbReference>
<protein>
    <submittedName>
        <fullName evidence="8">Probable manganese-transporting ATPase PDR2</fullName>
    </submittedName>
</protein>
<sequence length="242" mass="28299">LAGSLTEEIYFDFQKQRFIYSHEKGTFYKLPYPTKETFGWYLNSTGYDTDAQVQIAADKWGRNVIEYPQTTFWELMKEHCMDPYFYFRWRRIHKSWSLHSLVFLAKSLAVIRRLKTLSDSRRVRADSRVLMVYRNGEWIHVAGTDLVPEDIVSIGRFVRQDTKKKNLSLQTCLLLKTFHIKAPDTGCIAIVLRTGFKTNQGKLIRTCLFSREKVTAKSWERGLFSLLLVFSAIIAVAHLLKK</sequence>
<evidence type="ECO:0000256" key="2">
    <source>
        <dbReference type="ARBA" id="ARBA00022723"/>
    </source>
</evidence>
<feature type="non-terminal residue" evidence="8">
    <location>
        <position position="242"/>
    </location>
</feature>
<gene>
    <name evidence="8" type="ORF">Tci_631039</name>
</gene>
<evidence type="ECO:0000256" key="7">
    <source>
        <dbReference type="SAM" id="Phobius"/>
    </source>
</evidence>
<dbReference type="GO" id="GO:0019829">
    <property type="term" value="F:ATPase-coupled monoatomic cation transmembrane transporter activity"/>
    <property type="evidence" value="ECO:0007669"/>
    <property type="project" value="TreeGrafter"/>
</dbReference>
<evidence type="ECO:0000256" key="3">
    <source>
        <dbReference type="ARBA" id="ARBA00022741"/>
    </source>
</evidence>
<dbReference type="AlphaFoldDB" id="A0A699JUT8"/>
<evidence type="ECO:0000256" key="5">
    <source>
        <dbReference type="ARBA" id="ARBA00022842"/>
    </source>
</evidence>
<dbReference type="GO" id="GO:0006874">
    <property type="term" value="P:intracellular calcium ion homeostasis"/>
    <property type="evidence" value="ECO:0007669"/>
    <property type="project" value="TreeGrafter"/>
</dbReference>
<keyword evidence="3" id="KW-0547">Nucleotide-binding</keyword>
<feature type="non-terminal residue" evidence="8">
    <location>
        <position position="1"/>
    </location>
</feature>
<keyword evidence="2" id="KW-0479">Metal-binding</keyword>
<keyword evidence="6" id="KW-1278">Translocase</keyword>
<keyword evidence="7" id="KW-1133">Transmembrane helix</keyword>
<evidence type="ECO:0000256" key="1">
    <source>
        <dbReference type="ARBA" id="ARBA00004141"/>
    </source>
</evidence>
<comment type="caution">
    <text evidence="8">The sequence shown here is derived from an EMBL/GenBank/DDBJ whole genome shotgun (WGS) entry which is preliminary data.</text>
</comment>
<dbReference type="PANTHER" id="PTHR45630:SF7">
    <property type="entry name" value="ENDOPLASMIC RETICULUM TRANSMEMBRANE HELIX TRANSLOCASE"/>
    <property type="match status" value="1"/>
</dbReference>
<evidence type="ECO:0000256" key="6">
    <source>
        <dbReference type="ARBA" id="ARBA00022967"/>
    </source>
</evidence>
<proteinExistence type="predicted"/>
<reference evidence="8" key="1">
    <citation type="journal article" date="2019" name="Sci. Rep.">
        <title>Draft genome of Tanacetum cinerariifolium, the natural source of mosquito coil.</title>
        <authorList>
            <person name="Yamashiro T."/>
            <person name="Shiraishi A."/>
            <person name="Satake H."/>
            <person name="Nakayama K."/>
        </authorList>
    </citation>
    <scope>NUCLEOTIDE SEQUENCE</scope>
</reference>
<keyword evidence="7" id="KW-0812">Transmembrane</keyword>
<dbReference type="GO" id="GO:0005789">
    <property type="term" value="C:endoplasmic reticulum membrane"/>
    <property type="evidence" value="ECO:0007669"/>
    <property type="project" value="TreeGrafter"/>
</dbReference>
<organism evidence="8">
    <name type="scientific">Tanacetum cinerariifolium</name>
    <name type="common">Dalmatian daisy</name>
    <name type="synonym">Chrysanthemum cinerariifolium</name>
    <dbReference type="NCBI Taxonomy" id="118510"/>
    <lineage>
        <taxon>Eukaryota</taxon>
        <taxon>Viridiplantae</taxon>
        <taxon>Streptophyta</taxon>
        <taxon>Embryophyta</taxon>
        <taxon>Tracheophyta</taxon>
        <taxon>Spermatophyta</taxon>
        <taxon>Magnoliopsida</taxon>
        <taxon>eudicotyledons</taxon>
        <taxon>Gunneridae</taxon>
        <taxon>Pentapetalae</taxon>
        <taxon>asterids</taxon>
        <taxon>campanulids</taxon>
        <taxon>Asterales</taxon>
        <taxon>Asteraceae</taxon>
        <taxon>Asteroideae</taxon>
        <taxon>Anthemideae</taxon>
        <taxon>Anthemidinae</taxon>
        <taxon>Tanacetum</taxon>
    </lineage>
</organism>
<name>A0A699JUT8_TANCI</name>
<evidence type="ECO:0000256" key="4">
    <source>
        <dbReference type="ARBA" id="ARBA00022840"/>
    </source>
</evidence>
<feature type="transmembrane region" description="Helical" evidence="7">
    <location>
        <begin position="223"/>
        <end position="240"/>
    </location>
</feature>
<accession>A0A699JUT8</accession>
<comment type="subcellular location">
    <subcellularLocation>
        <location evidence="1">Membrane</location>
        <topology evidence="1">Multi-pass membrane protein</topology>
    </subcellularLocation>
</comment>